<dbReference type="EnsemblMetazoa" id="XM_022817228">
    <property type="protein sequence ID" value="XP_022672963"/>
    <property type="gene ID" value="LOC111255346"/>
</dbReference>
<dbReference type="RefSeq" id="XP_022672967.1">
    <property type="nucleotide sequence ID" value="XM_022817232.1"/>
</dbReference>
<sequence length="316" mass="34296">MSGLASLTAQYTDSEGEDDSRTQQSALSREMDRVLSAPPVAQLRVRDVHNRVEITPNGSTGPLVAYDAPDSDGERDDDDDDEVGARRGGEDGNCGDEPIDMDIDSQSSSQASTGFEINSAPISRPRSPRSFHRHLCEQNLSESIILPSEPPGKCSAHLQSLISDFMDKARRGANLVENIQRKKAFRNPSIYEKLILHCDIDELGSNFPSEVFNPHGFAKESYYEELSKKQTEAMSKLEKERKKPEVVTLMGVAPAPKKSKWDQTGSGTSSASAPRTAPGLVSVPTGTKPVVIHGMGSLPKPKNPVTHVGTSVASRR</sequence>
<dbReference type="InParanoid" id="A0A7M7KW93"/>
<dbReference type="RefSeq" id="XP_022672959.1">
    <property type="nucleotide sequence ID" value="XM_022817224.1"/>
</dbReference>
<feature type="region of interest" description="Disordered" evidence="1">
    <location>
        <begin position="253"/>
        <end position="316"/>
    </location>
</feature>
<dbReference type="PANTHER" id="PTHR13464:SF0">
    <property type="entry name" value="SAP30-BINDING PROTEIN"/>
    <property type="match status" value="1"/>
</dbReference>
<name>A0A7M7KW93_VARDE</name>
<protein>
    <recommendedName>
        <fullName evidence="4">SAP30-binding protein</fullName>
    </recommendedName>
</protein>
<feature type="compositionally biased region" description="Polar residues" evidence="1">
    <location>
        <begin position="1"/>
        <end position="13"/>
    </location>
</feature>
<keyword evidence="3" id="KW-1185">Reference proteome</keyword>
<dbReference type="EnsemblMetazoa" id="XM_022817224">
    <property type="protein sequence ID" value="XP_022672959"/>
    <property type="gene ID" value="LOC111255346"/>
</dbReference>
<dbReference type="RefSeq" id="XP_022672964.1">
    <property type="nucleotide sequence ID" value="XM_022817229.1"/>
</dbReference>
<accession>A0A7M7KW93</accession>
<dbReference type="EnsemblMetazoa" id="XM_022817232">
    <property type="protein sequence ID" value="XP_022672967"/>
    <property type="gene ID" value="LOC111255346"/>
</dbReference>
<dbReference type="RefSeq" id="XP_022672962.1">
    <property type="nucleotide sequence ID" value="XM_022817227.1"/>
</dbReference>
<dbReference type="RefSeq" id="XP_022672966.1">
    <property type="nucleotide sequence ID" value="XM_022817231.1"/>
</dbReference>
<dbReference type="RefSeq" id="XP_022672960.1">
    <property type="nucleotide sequence ID" value="XM_022817225.1"/>
</dbReference>
<dbReference type="PANTHER" id="PTHR13464">
    <property type="entry name" value="TRANSCRIPTIONAL REGULATOR PROTEIN HCNGP"/>
    <property type="match status" value="1"/>
</dbReference>
<dbReference type="GO" id="GO:0005634">
    <property type="term" value="C:nucleus"/>
    <property type="evidence" value="ECO:0007669"/>
    <property type="project" value="TreeGrafter"/>
</dbReference>
<dbReference type="EnsemblMetazoa" id="XM_022817225">
    <property type="protein sequence ID" value="XP_022672960"/>
    <property type="gene ID" value="LOC111255346"/>
</dbReference>
<reference evidence="2" key="1">
    <citation type="submission" date="2021-01" db="UniProtKB">
        <authorList>
            <consortium name="EnsemblMetazoa"/>
        </authorList>
    </citation>
    <scope>IDENTIFICATION</scope>
</reference>
<evidence type="ECO:0000313" key="2">
    <source>
        <dbReference type="EnsemblMetazoa" id="XP_022672966"/>
    </source>
</evidence>
<dbReference type="GO" id="GO:0006355">
    <property type="term" value="P:regulation of DNA-templated transcription"/>
    <property type="evidence" value="ECO:0007669"/>
    <property type="project" value="InterPro"/>
</dbReference>
<dbReference type="OrthoDB" id="1714508at2759"/>
<dbReference type="EnsemblMetazoa" id="XM_022817227">
    <property type="protein sequence ID" value="XP_022672962"/>
    <property type="gene ID" value="LOC111255346"/>
</dbReference>
<dbReference type="RefSeq" id="XP_022672963.1">
    <property type="nucleotide sequence ID" value="XM_022817228.1"/>
</dbReference>
<evidence type="ECO:0008006" key="4">
    <source>
        <dbReference type="Google" id="ProtNLM"/>
    </source>
</evidence>
<dbReference type="RefSeq" id="XP_022672961.1">
    <property type="nucleotide sequence ID" value="XM_022817226.1"/>
</dbReference>
<dbReference type="AlphaFoldDB" id="A0A7M7KW93"/>
<dbReference type="InterPro" id="IPR012479">
    <property type="entry name" value="SAP30BP"/>
</dbReference>
<feature type="compositionally biased region" description="Acidic residues" evidence="1">
    <location>
        <begin position="69"/>
        <end position="82"/>
    </location>
</feature>
<dbReference type="KEGG" id="vde:111255346"/>
<dbReference type="Proteomes" id="UP000594260">
    <property type="component" value="Unplaced"/>
</dbReference>
<feature type="compositionally biased region" description="Polar residues" evidence="1">
    <location>
        <begin position="262"/>
        <end position="273"/>
    </location>
</feature>
<dbReference type="EnsemblMetazoa" id="XM_022817226">
    <property type="protein sequence ID" value="XP_022672961"/>
    <property type="gene ID" value="LOC111255346"/>
</dbReference>
<feature type="region of interest" description="Disordered" evidence="1">
    <location>
        <begin position="1"/>
        <end position="130"/>
    </location>
</feature>
<dbReference type="Pfam" id="PF07818">
    <property type="entry name" value="HCNGP"/>
    <property type="match status" value="1"/>
</dbReference>
<proteinExistence type="predicted"/>
<dbReference type="OMA" id="CDMNASI"/>
<dbReference type="GeneID" id="111255346"/>
<evidence type="ECO:0000256" key="1">
    <source>
        <dbReference type="SAM" id="MobiDB-lite"/>
    </source>
</evidence>
<evidence type="ECO:0000313" key="3">
    <source>
        <dbReference type="Proteomes" id="UP000594260"/>
    </source>
</evidence>
<dbReference type="EnsemblMetazoa" id="XM_022817229">
    <property type="protein sequence ID" value="XP_022672964"/>
    <property type="gene ID" value="LOC111255346"/>
</dbReference>
<organism evidence="2 3">
    <name type="scientific">Varroa destructor</name>
    <name type="common">Honeybee mite</name>
    <dbReference type="NCBI Taxonomy" id="109461"/>
    <lineage>
        <taxon>Eukaryota</taxon>
        <taxon>Metazoa</taxon>
        <taxon>Ecdysozoa</taxon>
        <taxon>Arthropoda</taxon>
        <taxon>Chelicerata</taxon>
        <taxon>Arachnida</taxon>
        <taxon>Acari</taxon>
        <taxon>Parasitiformes</taxon>
        <taxon>Mesostigmata</taxon>
        <taxon>Gamasina</taxon>
        <taxon>Dermanyssoidea</taxon>
        <taxon>Varroidae</taxon>
        <taxon>Varroa</taxon>
    </lineage>
</organism>
<dbReference type="FunCoup" id="A0A7M7KW93">
    <property type="interactions" value="1141"/>
</dbReference>
<feature type="compositionally biased region" description="Acidic residues" evidence="1">
    <location>
        <begin position="93"/>
        <end position="103"/>
    </location>
</feature>
<dbReference type="EnsemblMetazoa" id="XM_022817231">
    <property type="protein sequence ID" value="XP_022672966"/>
    <property type="gene ID" value="LOC111255346"/>
</dbReference>